<evidence type="ECO:0000259" key="3">
    <source>
        <dbReference type="Pfam" id="PF09860"/>
    </source>
</evidence>
<dbReference type="GO" id="GO:0003677">
    <property type="term" value="F:DNA binding"/>
    <property type="evidence" value="ECO:0007669"/>
    <property type="project" value="InterPro"/>
</dbReference>
<dbReference type="InterPro" id="IPR016032">
    <property type="entry name" value="Sig_transdc_resp-reg_C-effctor"/>
</dbReference>
<dbReference type="SUPFAM" id="SSF46894">
    <property type="entry name" value="C-terminal effector domain of the bipartite response regulators"/>
    <property type="match status" value="1"/>
</dbReference>
<sequence>MQASELFWEVPLNDLMKGIAYREEEEAYLCLVCGEKFEPGIVYPYEGVLYEASRFAQVHVSEAHGSMFDYLMGLDKKLTGLTELQKRLLKMFHDGLSDNEIVKEMEGGSTSTIRNHRFALREKMKQAKVFLALMELASDRTSKAQRLITPHKTATMVDERYAVTEQERETILRIYFKEGPDGPLSEIPRKEKRKLVVLRQLAKRFADNKKYTEKEVNALLKERHPDFATLRRYLIEYGFMDREPNGSLYWIKQ</sequence>
<dbReference type="AlphaFoldDB" id="A0A841SXJ8"/>
<dbReference type="EMBL" id="JACJVQ010000019">
    <property type="protein sequence ID" value="MBB6636963.1"/>
    <property type="molecule type" value="Genomic_DNA"/>
</dbReference>
<dbReference type="InterPro" id="IPR018656">
    <property type="entry name" value="DUF2087"/>
</dbReference>
<organism evidence="4 5">
    <name type="scientific">Cohnella thailandensis</name>
    <dbReference type="NCBI Taxonomy" id="557557"/>
    <lineage>
        <taxon>Bacteria</taxon>
        <taxon>Bacillati</taxon>
        <taxon>Bacillota</taxon>
        <taxon>Bacilli</taxon>
        <taxon>Bacillales</taxon>
        <taxon>Paenibacillaceae</taxon>
        <taxon>Cohnella</taxon>
    </lineage>
</organism>
<evidence type="ECO:0000313" key="4">
    <source>
        <dbReference type="EMBL" id="MBB6636963.1"/>
    </source>
</evidence>
<comment type="caution">
    <text evidence="4">The sequence shown here is derived from an EMBL/GenBank/DDBJ whole genome shotgun (WGS) entry which is preliminary data.</text>
</comment>
<feature type="domain" description="DUF2087" evidence="3">
    <location>
        <begin position="184"/>
        <end position="250"/>
    </location>
</feature>
<dbReference type="Pfam" id="PF09860">
    <property type="entry name" value="DUF2087"/>
    <property type="match status" value="1"/>
</dbReference>
<reference evidence="4 5" key="1">
    <citation type="submission" date="2020-08" db="EMBL/GenBank/DDBJ databases">
        <title>Cohnella phylogeny.</title>
        <authorList>
            <person name="Dunlap C."/>
        </authorList>
    </citation>
    <scope>NUCLEOTIDE SEQUENCE [LARGE SCALE GENOMIC DNA]</scope>
    <source>
        <strain evidence="4 5">DSM 25241</strain>
    </source>
</reference>
<accession>A0A841SXJ8</accession>
<evidence type="ECO:0000313" key="5">
    <source>
        <dbReference type="Proteomes" id="UP000535838"/>
    </source>
</evidence>
<gene>
    <name evidence="4" type="ORF">H7B67_22780</name>
</gene>
<keyword evidence="5" id="KW-1185">Reference proteome</keyword>
<protein>
    <submittedName>
        <fullName evidence="4">DUF2087 domain-containing protein</fullName>
    </submittedName>
</protein>
<dbReference type="RefSeq" id="WP_185122157.1">
    <property type="nucleotide sequence ID" value="NZ_JACJVQ010000019.1"/>
</dbReference>
<proteinExistence type="predicted"/>
<keyword evidence="1" id="KW-0805">Transcription regulation</keyword>
<dbReference type="GO" id="GO:0006355">
    <property type="term" value="P:regulation of DNA-templated transcription"/>
    <property type="evidence" value="ECO:0007669"/>
    <property type="project" value="InterPro"/>
</dbReference>
<keyword evidence="2" id="KW-0804">Transcription</keyword>
<evidence type="ECO:0000256" key="2">
    <source>
        <dbReference type="ARBA" id="ARBA00023163"/>
    </source>
</evidence>
<name>A0A841SXJ8_9BACL</name>
<dbReference type="Proteomes" id="UP000535838">
    <property type="component" value="Unassembled WGS sequence"/>
</dbReference>
<evidence type="ECO:0000256" key="1">
    <source>
        <dbReference type="ARBA" id="ARBA00023015"/>
    </source>
</evidence>